<dbReference type="AlphaFoldDB" id="A0A9D1P9L1"/>
<dbReference type="InterPro" id="IPR020568">
    <property type="entry name" value="Ribosomal_Su5_D2-typ_SF"/>
</dbReference>
<dbReference type="PANTHER" id="PTHR23133:SF2">
    <property type="entry name" value="IMIDAZOLEGLYCEROL-PHOSPHATE DEHYDRATASE"/>
    <property type="match status" value="1"/>
</dbReference>
<reference evidence="7" key="1">
    <citation type="submission" date="2020-10" db="EMBL/GenBank/DDBJ databases">
        <authorList>
            <person name="Gilroy R."/>
        </authorList>
    </citation>
    <scope>NUCLEOTIDE SEQUENCE</scope>
    <source>
        <strain evidence="7">CHK183-6373</strain>
    </source>
</reference>
<dbReference type="SUPFAM" id="SSF54211">
    <property type="entry name" value="Ribosomal protein S5 domain 2-like"/>
    <property type="match status" value="2"/>
</dbReference>
<comment type="pathway">
    <text evidence="1 6">Amino-acid biosynthesis; L-histidine biosynthesis; L-histidine from 5-phospho-alpha-D-ribose 1-diphosphate: step 6/9.</text>
</comment>
<dbReference type="Gene3D" id="3.30.230.40">
    <property type="entry name" value="Imidazole glycerol phosphate dehydratase, domain 1"/>
    <property type="match status" value="2"/>
</dbReference>
<name>A0A9D1P9L1_9FIRM</name>
<comment type="subcellular location">
    <subcellularLocation>
        <location evidence="6">Cytoplasm</location>
    </subcellularLocation>
</comment>
<dbReference type="InterPro" id="IPR020565">
    <property type="entry name" value="ImidazoleglycerP_deHydtase_CS"/>
</dbReference>
<dbReference type="InterPro" id="IPR000807">
    <property type="entry name" value="ImidazoleglycerolP_deHydtase"/>
</dbReference>
<gene>
    <name evidence="7" type="primary">hisB</name>
    <name evidence="7" type="ORF">IAA64_14230</name>
</gene>
<dbReference type="FunFam" id="3.30.230.40:FF:000001">
    <property type="entry name" value="Imidazoleglycerol-phosphate dehydratase HisB"/>
    <property type="match status" value="1"/>
</dbReference>
<dbReference type="PROSITE" id="PS00955">
    <property type="entry name" value="IGP_DEHYDRATASE_2"/>
    <property type="match status" value="1"/>
</dbReference>
<evidence type="ECO:0000256" key="2">
    <source>
        <dbReference type="ARBA" id="ARBA00016664"/>
    </source>
</evidence>
<dbReference type="NCBIfam" id="NF002111">
    <property type="entry name" value="PRK00951.2-1"/>
    <property type="match status" value="1"/>
</dbReference>
<evidence type="ECO:0000313" key="7">
    <source>
        <dbReference type="EMBL" id="HIV29116.1"/>
    </source>
</evidence>
<proteinExistence type="inferred from homology"/>
<dbReference type="PROSITE" id="PS00954">
    <property type="entry name" value="IGP_DEHYDRATASE_1"/>
    <property type="match status" value="1"/>
</dbReference>
<evidence type="ECO:0000256" key="6">
    <source>
        <dbReference type="RuleBase" id="RU000599"/>
    </source>
</evidence>
<accession>A0A9D1P9L1</accession>
<dbReference type="GO" id="GO:0004424">
    <property type="term" value="F:imidazoleglycerol-phosphate dehydratase activity"/>
    <property type="evidence" value="ECO:0007669"/>
    <property type="project" value="UniProtKB-EC"/>
</dbReference>
<dbReference type="EMBL" id="DVOT01000255">
    <property type="protein sequence ID" value="HIV29116.1"/>
    <property type="molecule type" value="Genomic_DNA"/>
</dbReference>
<comment type="similarity">
    <text evidence="6">Belongs to the imidazoleglycerol-phosphate dehydratase family.</text>
</comment>
<protein>
    <recommendedName>
        <fullName evidence="2 6">Imidazoleglycerol-phosphate dehydratase</fullName>
        <ecNumber evidence="6">4.2.1.19</ecNumber>
    </recommendedName>
</protein>
<dbReference type="CDD" id="cd07914">
    <property type="entry name" value="IGPD"/>
    <property type="match status" value="1"/>
</dbReference>
<evidence type="ECO:0000256" key="1">
    <source>
        <dbReference type="ARBA" id="ARBA00005047"/>
    </source>
</evidence>
<comment type="catalytic activity">
    <reaction evidence="6">
        <text>D-erythro-1-(imidazol-4-yl)glycerol 3-phosphate = 3-(imidazol-4-yl)-2-oxopropyl phosphate + H2O</text>
        <dbReference type="Rhea" id="RHEA:11040"/>
        <dbReference type="ChEBI" id="CHEBI:15377"/>
        <dbReference type="ChEBI" id="CHEBI:57766"/>
        <dbReference type="ChEBI" id="CHEBI:58278"/>
        <dbReference type="EC" id="4.2.1.19"/>
    </reaction>
</comment>
<keyword evidence="3" id="KW-0028">Amino-acid biosynthesis</keyword>
<dbReference type="Pfam" id="PF00475">
    <property type="entry name" value="IGPD"/>
    <property type="match status" value="1"/>
</dbReference>
<evidence type="ECO:0000256" key="5">
    <source>
        <dbReference type="ARBA" id="ARBA00023239"/>
    </source>
</evidence>
<organism evidence="7 8">
    <name type="scientific">Candidatus Ornithocaccomicrobium faecavium</name>
    <dbReference type="NCBI Taxonomy" id="2840890"/>
    <lineage>
        <taxon>Bacteria</taxon>
        <taxon>Bacillati</taxon>
        <taxon>Bacillota</taxon>
        <taxon>Clostridia</taxon>
        <taxon>Candidatus Ornithocaccomicrobium</taxon>
    </lineage>
</organism>
<sequence length="183" mass="20052">MRKATIERNTAETRIALTLELDGEGKYAVKTGCGFLNHMLELFARHGNFDLELACEGDTDVDFHHTTEDIGIALGRAFDQALGERRGIRRYGSVILPMDEALVLAAVDISGRPALGWDLPIPAQKVGDFDTELVKEFMLAFSRALGAAIHLRLLAGENSHHIIEGAFKALARALAQAVEIDER</sequence>
<keyword evidence="4 6" id="KW-0368">Histidine biosynthesis</keyword>
<feature type="non-terminal residue" evidence="7">
    <location>
        <position position="183"/>
    </location>
</feature>
<evidence type="ECO:0000256" key="4">
    <source>
        <dbReference type="ARBA" id="ARBA00023102"/>
    </source>
</evidence>
<dbReference type="FunFam" id="3.30.230.40:FF:000003">
    <property type="entry name" value="Imidazoleglycerol-phosphate dehydratase HisB"/>
    <property type="match status" value="1"/>
</dbReference>
<evidence type="ECO:0000313" key="8">
    <source>
        <dbReference type="Proteomes" id="UP000886884"/>
    </source>
</evidence>
<dbReference type="GO" id="GO:0005737">
    <property type="term" value="C:cytoplasm"/>
    <property type="evidence" value="ECO:0007669"/>
    <property type="project" value="UniProtKB-SubCell"/>
</dbReference>
<dbReference type="HAMAP" id="MF_00076">
    <property type="entry name" value="HisB"/>
    <property type="match status" value="1"/>
</dbReference>
<dbReference type="PANTHER" id="PTHR23133">
    <property type="entry name" value="IMIDAZOLEGLYCEROL-PHOSPHATE DEHYDRATASE HIS7"/>
    <property type="match status" value="1"/>
</dbReference>
<dbReference type="GO" id="GO:0000105">
    <property type="term" value="P:L-histidine biosynthetic process"/>
    <property type="evidence" value="ECO:0007669"/>
    <property type="project" value="UniProtKB-KW"/>
</dbReference>
<dbReference type="InterPro" id="IPR038494">
    <property type="entry name" value="IGPD_sf"/>
</dbReference>
<reference evidence="7" key="2">
    <citation type="journal article" date="2021" name="PeerJ">
        <title>Extensive microbial diversity within the chicken gut microbiome revealed by metagenomics and culture.</title>
        <authorList>
            <person name="Gilroy R."/>
            <person name="Ravi A."/>
            <person name="Getino M."/>
            <person name="Pursley I."/>
            <person name="Horton D.L."/>
            <person name="Alikhan N.F."/>
            <person name="Baker D."/>
            <person name="Gharbi K."/>
            <person name="Hall N."/>
            <person name="Watson M."/>
            <person name="Adriaenssens E.M."/>
            <person name="Foster-Nyarko E."/>
            <person name="Jarju S."/>
            <person name="Secka A."/>
            <person name="Antonio M."/>
            <person name="Oren A."/>
            <person name="Chaudhuri R.R."/>
            <person name="La Ragione R."/>
            <person name="Hildebrand F."/>
            <person name="Pallen M.J."/>
        </authorList>
    </citation>
    <scope>NUCLEOTIDE SEQUENCE</scope>
    <source>
        <strain evidence="7">CHK183-6373</strain>
    </source>
</reference>
<keyword evidence="5 6" id="KW-0456">Lyase</keyword>
<evidence type="ECO:0000256" key="3">
    <source>
        <dbReference type="ARBA" id="ARBA00022605"/>
    </source>
</evidence>
<dbReference type="Proteomes" id="UP000886884">
    <property type="component" value="Unassembled WGS sequence"/>
</dbReference>
<dbReference type="NCBIfam" id="NF002114">
    <property type="entry name" value="PRK00951.2-4"/>
    <property type="match status" value="1"/>
</dbReference>
<comment type="caution">
    <text evidence="7">The sequence shown here is derived from an EMBL/GenBank/DDBJ whole genome shotgun (WGS) entry which is preliminary data.</text>
</comment>
<dbReference type="EC" id="4.2.1.19" evidence="6"/>